<feature type="transmembrane region" description="Helical" evidence="8">
    <location>
        <begin position="39"/>
        <end position="57"/>
    </location>
</feature>
<comment type="similarity">
    <text evidence="2">Belongs to the MreD family.</text>
</comment>
<evidence type="ECO:0000313" key="9">
    <source>
        <dbReference type="EMBL" id="MFD2692323.1"/>
    </source>
</evidence>
<evidence type="ECO:0000256" key="4">
    <source>
        <dbReference type="ARBA" id="ARBA00022692"/>
    </source>
</evidence>
<gene>
    <name evidence="9" type="primary">mreD</name>
    <name evidence="9" type="ORF">ACFSUE_01510</name>
</gene>
<dbReference type="Proteomes" id="UP001597399">
    <property type="component" value="Unassembled WGS sequence"/>
</dbReference>
<evidence type="ECO:0000256" key="2">
    <source>
        <dbReference type="ARBA" id="ARBA00007776"/>
    </source>
</evidence>
<feature type="transmembrane region" description="Helical" evidence="8">
    <location>
        <begin position="6"/>
        <end position="27"/>
    </location>
</feature>
<comment type="subcellular location">
    <subcellularLocation>
        <location evidence="1">Cell membrane</location>
        <topology evidence="1">Multi-pass membrane protein</topology>
    </subcellularLocation>
</comment>
<keyword evidence="3" id="KW-1003">Cell membrane</keyword>
<evidence type="ECO:0000256" key="3">
    <source>
        <dbReference type="ARBA" id="ARBA00022475"/>
    </source>
</evidence>
<dbReference type="InterPro" id="IPR007227">
    <property type="entry name" value="Cell_shape_determining_MreD"/>
</dbReference>
<sequence>MKQSKIFILLFLLFLIQGTVMPLFPFNRVGTNIQIVPEFVFIVLLMLTFFGSPNWGLKYAVLFGFLTDIVYASVLGVYAFCLTLTVYLVYAISKWVNMNIAMTVLLTVAGVCMLEFGVYVVYLMIGVTDQQFDLFLQFRLLPTICLNAVFTMLIYYPFRRFFEKLSDGIGK</sequence>
<evidence type="ECO:0000313" key="10">
    <source>
        <dbReference type="Proteomes" id="UP001597399"/>
    </source>
</evidence>
<dbReference type="NCBIfam" id="TIGR03426">
    <property type="entry name" value="shape_MreD"/>
    <property type="match status" value="1"/>
</dbReference>
<keyword evidence="4 8" id="KW-0812">Transmembrane</keyword>
<feature type="transmembrane region" description="Helical" evidence="8">
    <location>
        <begin position="69"/>
        <end position="92"/>
    </location>
</feature>
<organism evidence="9 10">
    <name type="scientific">Sporolactobacillus shoreicorticis</name>
    <dbReference type="NCBI Taxonomy" id="1923877"/>
    <lineage>
        <taxon>Bacteria</taxon>
        <taxon>Bacillati</taxon>
        <taxon>Bacillota</taxon>
        <taxon>Bacilli</taxon>
        <taxon>Bacillales</taxon>
        <taxon>Sporolactobacillaceae</taxon>
        <taxon>Sporolactobacillus</taxon>
    </lineage>
</organism>
<dbReference type="Pfam" id="PF04093">
    <property type="entry name" value="MreD"/>
    <property type="match status" value="1"/>
</dbReference>
<dbReference type="RefSeq" id="WP_253065031.1">
    <property type="nucleotide sequence ID" value="NZ_JAMXWM010000034.1"/>
</dbReference>
<name>A0ABW5RYT9_9BACL</name>
<feature type="transmembrane region" description="Helical" evidence="8">
    <location>
        <begin position="137"/>
        <end position="156"/>
    </location>
</feature>
<keyword evidence="7 8" id="KW-0472">Membrane</keyword>
<evidence type="ECO:0000256" key="5">
    <source>
        <dbReference type="ARBA" id="ARBA00022960"/>
    </source>
</evidence>
<dbReference type="EMBL" id="JBHUMQ010000001">
    <property type="protein sequence ID" value="MFD2692323.1"/>
    <property type="molecule type" value="Genomic_DNA"/>
</dbReference>
<keyword evidence="5" id="KW-0133">Cell shape</keyword>
<evidence type="ECO:0000256" key="8">
    <source>
        <dbReference type="SAM" id="Phobius"/>
    </source>
</evidence>
<proteinExistence type="inferred from homology"/>
<evidence type="ECO:0000256" key="6">
    <source>
        <dbReference type="ARBA" id="ARBA00022989"/>
    </source>
</evidence>
<keyword evidence="6 8" id="KW-1133">Transmembrane helix</keyword>
<protein>
    <submittedName>
        <fullName evidence="9">Rod shape-determining protein MreD</fullName>
    </submittedName>
</protein>
<evidence type="ECO:0000256" key="7">
    <source>
        <dbReference type="ARBA" id="ARBA00023136"/>
    </source>
</evidence>
<evidence type="ECO:0000256" key="1">
    <source>
        <dbReference type="ARBA" id="ARBA00004651"/>
    </source>
</evidence>
<accession>A0ABW5RYT9</accession>
<feature type="transmembrane region" description="Helical" evidence="8">
    <location>
        <begin position="104"/>
        <end position="125"/>
    </location>
</feature>
<keyword evidence="10" id="KW-1185">Reference proteome</keyword>
<comment type="caution">
    <text evidence="9">The sequence shown here is derived from an EMBL/GenBank/DDBJ whole genome shotgun (WGS) entry which is preliminary data.</text>
</comment>
<reference evidence="10" key="1">
    <citation type="journal article" date="2019" name="Int. J. Syst. Evol. Microbiol.">
        <title>The Global Catalogue of Microorganisms (GCM) 10K type strain sequencing project: providing services to taxonomists for standard genome sequencing and annotation.</title>
        <authorList>
            <consortium name="The Broad Institute Genomics Platform"/>
            <consortium name="The Broad Institute Genome Sequencing Center for Infectious Disease"/>
            <person name="Wu L."/>
            <person name="Ma J."/>
        </authorList>
    </citation>
    <scope>NUCLEOTIDE SEQUENCE [LARGE SCALE GENOMIC DNA]</scope>
    <source>
        <strain evidence="10">TISTR 2466</strain>
    </source>
</reference>